<protein>
    <recommendedName>
        <fullName evidence="9">Flagellar M-ring protein</fullName>
    </recommendedName>
</protein>
<evidence type="ECO:0000256" key="6">
    <source>
        <dbReference type="ARBA" id="ARBA00022989"/>
    </source>
</evidence>
<evidence type="ECO:0000256" key="4">
    <source>
        <dbReference type="ARBA" id="ARBA00022475"/>
    </source>
</evidence>
<dbReference type="OrthoDB" id="304821at2"/>
<dbReference type="PRINTS" id="PR01009">
    <property type="entry name" value="FLGMRINGFLIF"/>
</dbReference>
<evidence type="ECO:0000256" key="1">
    <source>
        <dbReference type="ARBA" id="ARBA00004117"/>
    </source>
</evidence>
<keyword evidence="13" id="KW-0282">Flagellum</keyword>
<comment type="subcellular location">
    <subcellularLocation>
        <location evidence="1 9">Bacterial flagellum basal body</location>
    </subcellularLocation>
    <subcellularLocation>
        <location evidence="2">Cell membrane</location>
        <topology evidence="2">Multi-pass membrane protein</topology>
    </subcellularLocation>
</comment>
<dbReference type="InterPro" id="IPR013556">
    <property type="entry name" value="Flag_M-ring_C"/>
</dbReference>
<dbReference type="InterPro" id="IPR043427">
    <property type="entry name" value="YscJ/FliF"/>
</dbReference>
<accession>A0A1Y1RW26</accession>
<dbReference type="NCBIfam" id="TIGR00206">
    <property type="entry name" value="fliF"/>
    <property type="match status" value="1"/>
</dbReference>
<dbReference type="EMBL" id="MWQY01000014">
    <property type="protein sequence ID" value="ORC34279.1"/>
    <property type="molecule type" value="Genomic_DNA"/>
</dbReference>
<comment type="similarity">
    <text evidence="3 9">Belongs to the FliF family.</text>
</comment>
<dbReference type="STRING" id="1963862.B4O97_13275"/>
<evidence type="ECO:0000313" key="14">
    <source>
        <dbReference type="Proteomes" id="UP000192343"/>
    </source>
</evidence>
<dbReference type="Proteomes" id="UP000192343">
    <property type="component" value="Unassembled WGS sequence"/>
</dbReference>
<dbReference type="GO" id="GO:0009431">
    <property type="term" value="C:bacterial-type flagellum basal body, MS ring"/>
    <property type="evidence" value="ECO:0007669"/>
    <property type="project" value="InterPro"/>
</dbReference>
<evidence type="ECO:0000313" key="13">
    <source>
        <dbReference type="EMBL" id="ORC34279.1"/>
    </source>
</evidence>
<organism evidence="13 14">
    <name type="scientific">Marispirochaeta aestuarii</name>
    <dbReference type="NCBI Taxonomy" id="1963862"/>
    <lineage>
        <taxon>Bacteria</taxon>
        <taxon>Pseudomonadati</taxon>
        <taxon>Spirochaetota</taxon>
        <taxon>Spirochaetia</taxon>
        <taxon>Spirochaetales</taxon>
        <taxon>Spirochaetaceae</taxon>
        <taxon>Marispirochaeta</taxon>
    </lineage>
</organism>
<comment type="caution">
    <text evidence="13">The sequence shown here is derived from an EMBL/GenBank/DDBJ whole genome shotgun (WGS) entry which is preliminary data.</text>
</comment>
<evidence type="ECO:0000259" key="11">
    <source>
        <dbReference type="Pfam" id="PF01514"/>
    </source>
</evidence>
<dbReference type="InterPro" id="IPR006182">
    <property type="entry name" value="FliF_N_dom"/>
</dbReference>
<dbReference type="RefSeq" id="WP_083051520.1">
    <property type="nucleotide sequence ID" value="NZ_MWQY01000014.1"/>
</dbReference>
<dbReference type="PANTHER" id="PTHR30046:SF0">
    <property type="entry name" value="FLAGELLAR M-RING PROTEIN"/>
    <property type="match status" value="1"/>
</dbReference>
<gene>
    <name evidence="13" type="ORF">B4O97_13275</name>
</gene>
<dbReference type="Pfam" id="PF01514">
    <property type="entry name" value="YscJ_FliF"/>
    <property type="match status" value="1"/>
</dbReference>
<feature type="transmembrane region" description="Helical" evidence="10">
    <location>
        <begin position="473"/>
        <end position="495"/>
    </location>
</feature>
<evidence type="ECO:0000256" key="2">
    <source>
        <dbReference type="ARBA" id="ARBA00004651"/>
    </source>
</evidence>
<evidence type="ECO:0000256" key="7">
    <source>
        <dbReference type="ARBA" id="ARBA00023136"/>
    </source>
</evidence>
<keyword evidence="6 10" id="KW-1133">Transmembrane helix</keyword>
<dbReference type="AlphaFoldDB" id="A0A1Y1RW26"/>
<keyword evidence="13" id="KW-0966">Cell projection</keyword>
<keyword evidence="8 9" id="KW-0975">Bacterial flagellum</keyword>
<evidence type="ECO:0000256" key="8">
    <source>
        <dbReference type="ARBA" id="ARBA00023143"/>
    </source>
</evidence>
<dbReference type="GO" id="GO:0003774">
    <property type="term" value="F:cytoskeletal motor activity"/>
    <property type="evidence" value="ECO:0007669"/>
    <property type="project" value="InterPro"/>
</dbReference>
<keyword evidence="13" id="KW-0969">Cilium</keyword>
<dbReference type="GO" id="GO:0071973">
    <property type="term" value="P:bacterial-type flagellum-dependent cell motility"/>
    <property type="evidence" value="ECO:0007669"/>
    <property type="project" value="InterPro"/>
</dbReference>
<keyword evidence="14" id="KW-1185">Reference proteome</keyword>
<dbReference type="InterPro" id="IPR000067">
    <property type="entry name" value="FlgMring_FliF"/>
</dbReference>
<sequence length="569" mass="65152">MNEWLKKFLEQVKGGWSKWSLVQRIMFIVIVVAVIGALAGLVTFSSRPSMVPLLTTAITDQEKLSEISLRLDEEKVEHTISAEGRIFVKDKITAQRMVSILMREDLIPKEVSPWDVFKLDRWTITDFERNVNLRRAITDSLEQHIEALADVDDAEVTLVMPETELFSDDQQPVTASVIITPSPGSGISTNRAKIEGIVKLVRFAVEGLQEENIVISDHNMNVLNDFEDLADFDRLELTKRQLAQKDNLEKAYRNEIQKALMQIFGEDRVRVLKVDIDLDMSKRVVETEEFFPITMVPDNPATPYSELQVVPSVTRSKEVIDEQWKGTGFNPEGPPGVEGQVPPSYKDADALFGEYKNNSVTQNEEVNQKNTYEEKTPWVINRISVGAAIDGLWRREYTDKGTVKLDSTGSIVRNYTPVSDEDLAKARTLVEHAIGYDRNRGDSVSVEHLQFDRTAQFAMEDEEFRARQRLQQMIIYSLIAVAVLIIALIVFRLISRELERRRRLREEELSRQHQAMREAALRSAEEEGVDVEMSVEERARLDMQEHAINMAREHPEDVAQLIRTWLLEE</sequence>
<dbReference type="PIRSF" id="PIRSF004862">
    <property type="entry name" value="FliF"/>
    <property type="match status" value="1"/>
</dbReference>
<evidence type="ECO:0000256" key="9">
    <source>
        <dbReference type="PIRNR" id="PIRNR004862"/>
    </source>
</evidence>
<feature type="domain" description="Flagellar M-ring N-terminal" evidence="11">
    <location>
        <begin position="46"/>
        <end position="224"/>
    </location>
</feature>
<evidence type="ECO:0000256" key="5">
    <source>
        <dbReference type="ARBA" id="ARBA00022692"/>
    </source>
</evidence>
<feature type="transmembrane region" description="Helical" evidence="10">
    <location>
        <begin position="21"/>
        <end position="44"/>
    </location>
</feature>
<evidence type="ECO:0000259" key="12">
    <source>
        <dbReference type="Pfam" id="PF08345"/>
    </source>
</evidence>
<dbReference type="Gene3D" id="3.30.300.30">
    <property type="match status" value="1"/>
</dbReference>
<comment type="function">
    <text evidence="9">The M ring may be actively involved in energy transduction.</text>
</comment>
<keyword evidence="7 10" id="KW-0472">Membrane</keyword>
<proteinExistence type="inferred from homology"/>
<evidence type="ECO:0000256" key="10">
    <source>
        <dbReference type="SAM" id="Phobius"/>
    </source>
</evidence>
<keyword evidence="4" id="KW-1003">Cell membrane</keyword>
<dbReference type="InterPro" id="IPR045851">
    <property type="entry name" value="AMP-bd_C_sf"/>
</dbReference>
<evidence type="ECO:0000256" key="3">
    <source>
        <dbReference type="ARBA" id="ARBA00007971"/>
    </source>
</evidence>
<name>A0A1Y1RW26_9SPIO</name>
<dbReference type="Pfam" id="PF08345">
    <property type="entry name" value="YscJ_FliF_C"/>
    <property type="match status" value="1"/>
</dbReference>
<dbReference type="GO" id="GO:0005886">
    <property type="term" value="C:plasma membrane"/>
    <property type="evidence" value="ECO:0007669"/>
    <property type="project" value="UniProtKB-SubCell"/>
</dbReference>
<reference evidence="13 14" key="1">
    <citation type="submission" date="2017-03" db="EMBL/GenBank/DDBJ databases">
        <title>Draft Genome sequence of Marispirochaeta sp. strain JC444.</title>
        <authorList>
            <person name="Shivani Y."/>
            <person name="Subhash Y."/>
            <person name="Sasikala C."/>
            <person name="Ramana C."/>
        </authorList>
    </citation>
    <scope>NUCLEOTIDE SEQUENCE [LARGE SCALE GENOMIC DNA]</scope>
    <source>
        <strain evidence="13 14">JC444</strain>
    </source>
</reference>
<keyword evidence="5 10" id="KW-0812">Transmembrane</keyword>
<dbReference type="PANTHER" id="PTHR30046">
    <property type="entry name" value="FLAGELLAR M-RING PROTEIN"/>
    <property type="match status" value="1"/>
</dbReference>
<feature type="domain" description="Flagellar M-ring C-terminal" evidence="12">
    <location>
        <begin position="260"/>
        <end position="451"/>
    </location>
</feature>